<feature type="compositionally biased region" description="Low complexity" evidence="2">
    <location>
        <begin position="65"/>
        <end position="89"/>
    </location>
</feature>
<evidence type="ECO:0000256" key="1">
    <source>
        <dbReference type="SAM" id="Coils"/>
    </source>
</evidence>
<feature type="coiled-coil region" evidence="1">
    <location>
        <begin position="144"/>
        <end position="171"/>
    </location>
</feature>
<protein>
    <submittedName>
        <fullName evidence="3">Uncharacterized protein</fullName>
    </submittedName>
</protein>
<reference evidence="3" key="1">
    <citation type="journal article" date="2021" name="Nat. Commun.">
        <title>Genetic determinants of endophytism in the Arabidopsis root mycobiome.</title>
        <authorList>
            <person name="Mesny F."/>
            <person name="Miyauchi S."/>
            <person name="Thiergart T."/>
            <person name="Pickel B."/>
            <person name="Atanasova L."/>
            <person name="Karlsson M."/>
            <person name="Huettel B."/>
            <person name="Barry K.W."/>
            <person name="Haridas S."/>
            <person name="Chen C."/>
            <person name="Bauer D."/>
            <person name="Andreopoulos W."/>
            <person name="Pangilinan J."/>
            <person name="LaButti K."/>
            <person name="Riley R."/>
            <person name="Lipzen A."/>
            <person name="Clum A."/>
            <person name="Drula E."/>
            <person name="Henrissat B."/>
            <person name="Kohler A."/>
            <person name="Grigoriev I.V."/>
            <person name="Martin F.M."/>
            <person name="Hacquard S."/>
        </authorList>
    </citation>
    <scope>NUCLEOTIDE SEQUENCE</scope>
    <source>
        <strain evidence="3">MPI-CAGE-AT-0023</strain>
    </source>
</reference>
<comment type="caution">
    <text evidence="3">The sequence shown here is derived from an EMBL/GenBank/DDBJ whole genome shotgun (WGS) entry which is preliminary data.</text>
</comment>
<feature type="region of interest" description="Disordered" evidence="2">
    <location>
        <begin position="171"/>
        <end position="207"/>
    </location>
</feature>
<feature type="region of interest" description="Disordered" evidence="2">
    <location>
        <begin position="280"/>
        <end position="301"/>
    </location>
</feature>
<name>A0A9P9FWX6_FUSRE</name>
<sequence length="426" mass="47751">MATVGPSELRSVSNHAESAQSSRSPDPPTQSRSCRTASPNSLRGLSSGQCLTRIQSPGRSNGRYSHTSSVFSPKSPSRASSPDSSLASPVKEPSATGVEAKELQPDLPKAPQHFSRVFSIPKALFEMHDSYREWHFSIAPKQNVQMLLMDLNEETSQREKAEQQVRYLTERLSSGAEPGPKIQPSVRQQRGSEVEKHSASKPLFFKERDPRRRGLIENKENKSLEERFKLLVDWSDQVQEDNDVTQDGNKLLHDLLDEASKEIRELKAKEKVLEGDKARLEKQLEQSRNQRASRRDSYTQTEGAYHEWIAELQRGSDRLGQENTEMRSALEQPQDEDSPSEEQESQAMKAQTKEEQTKTSAPGEEIEGADNEMGGIARGRNSTTPQDTATENEASTMPVALPVRSETARTIRIDIQQGFNKILIEI</sequence>
<organism evidence="3 4">
    <name type="scientific">Fusarium redolens</name>
    <dbReference type="NCBI Taxonomy" id="48865"/>
    <lineage>
        <taxon>Eukaryota</taxon>
        <taxon>Fungi</taxon>
        <taxon>Dikarya</taxon>
        <taxon>Ascomycota</taxon>
        <taxon>Pezizomycotina</taxon>
        <taxon>Sordariomycetes</taxon>
        <taxon>Hypocreomycetidae</taxon>
        <taxon>Hypocreales</taxon>
        <taxon>Nectriaceae</taxon>
        <taxon>Fusarium</taxon>
        <taxon>Fusarium redolens species complex</taxon>
    </lineage>
</organism>
<accession>A0A9P9FWX6</accession>
<feature type="compositionally biased region" description="Polar residues" evidence="2">
    <location>
        <begin position="380"/>
        <end position="395"/>
    </location>
</feature>
<feature type="compositionally biased region" description="Basic and acidic residues" evidence="2">
    <location>
        <begin position="190"/>
        <end position="207"/>
    </location>
</feature>
<feature type="region of interest" description="Disordered" evidence="2">
    <location>
        <begin position="323"/>
        <end position="401"/>
    </location>
</feature>
<dbReference type="Proteomes" id="UP000720189">
    <property type="component" value="Unassembled WGS sequence"/>
</dbReference>
<keyword evidence="4" id="KW-1185">Reference proteome</keyword>
<dbReference type="OrthoDB" id="5100978at2759"/>
<dbReference type="AlphaFoldDB" id="A0A9P9FWX6"/>
<dbReference type="RefSeq" id="XP_046042397.1">
    <property type="nucleotide sequence ID" value="XM_046194332.1"/>
</dbReference>
<proteinExistence type="predicted"/>
<evidence type="ECO:0000256" key="2">
    <source>
        <dbReference type="SAM" id="MobiDB-lite"/>
    </source>
</evidence>
<evidence type="ECO:0000313" key="4">
    <source>
        <dbReference type="Proteomes" id="UP000720189"/>
    </source>
</evidence>
<dbReference type="EMBL" id="JAGMUX010000026">
    <property type="protein sequence ID" value="KAH7224336.1"/>
    <property type="molecule type" value="Genomic_DNA"/>
</dbReference>
<dbReference type="GeneID" id="70224286"/>
<evidence type="ECO:0000313" key="3">
    <source>
        <dbReference type="EMBL" id="KAH7224336.1"/>
    </source>
</evidence>
<keyword evidence="1" id="KW-0175">Coiled coil</keyword>
<feature type="compositionally biased region" description="Acidic residues" evidence="2">
    <location>
        <begin position="333"/>
        <end position="344"/>
    </location>
</feature>
<feature type="region of interest" description="Disordered" evidence="2">
    <location>
        <begin position="1"/>
        <end position="108"/>
    </location>
</feature>
<feature type="compositionally biased region" description="Polar residues" evidence="2">
    <location>
        <begin position="10"/>
        <end position="64"/>
    </location>
</feature>
<gene>
    <name evidence="3" type="ORF">BKA55DRAFT_584472</name>
</gene>